<evidence type="ECO:0000259" key="10">
    <source>
        <dbReference type="Pfam" id="PF17136"/>
    </source>
</evidence>
<feature type="domain" description="Large ribosomal subunit protein uL24 C-terminal" evidence="10">
    <location>
        <begin position="253"/>
        <end position="316"/>
    </location>
</feature>
<keyword evidence="3" id="KW-0809">Transit peptide</keyword>
<dbReference type="GO" id="GO:0005840">
    <property type="term" value="C:ribosome"/>
    <property type="evidence" value="ECO:0007669"/>
    <property type="project" value="UniProtKB-KW"/>
</dbReference>
<reference evidence="11" key="1">
    <citation type="submission" date="2025-08" db="UniProtKB">
        <authorList>
            <consortium name="Ensembl"/>
        </authorList>
    </citation>
    <scope>IDENTIFICATION</scope>
</reference>
<dbReference type="Proteomes" id="UP000694545">
    <property type="component" value="Unplaced"/>
</dbReference>
<dbReference type="GO" id="GO:0003723">
    <property type="term" value="F:RNA binding"/>
    <property type="evidence" value="ECO:0007669"/>
    <property type="project" value="InterPro"/>
</dbReference>
<evidence type="ECO:0000256" key="9">
    <source>
        <dbReference type="SAM" id="MobiDB-lite"/>
    </source>
</evidence>
<evidence type="ECO:0000256" key="5">
    <source>
        <dbReference type="ARBA" id="ARBA00023128"/>
    </source>
</evidence>
<dbReference type="InterPro" id="IPR014722">
    <property type="entry name" value="Rib_uL2_dom2"/>
</dbReference>
<dbReference type="PANTHER" id="PTHR12903">
    <property type="entry name" value="MITOCHONDRIAL RIBOSOMAL PROTEIN L24"/>
    <property type="match status" value="1"/>
</dbReference>
<dbReference type="Pfam" id="PF17136">
    <property type="entry name" value="ribosomal_L24"/>
    <property type="match status" value="1"/>
</dbReference>
<dbReference type="InterPro" id="IPR008991">
    <property type="entry name" value="Translation_prot_SH3-like_sf"/>
</dbReference>
<dbReference type="InterPro" id="IPR057264">
    <property type="entry name" value="Ribosomal_uL24_C"/>
</dbReference>
<feature type="region of interest" description="Disordered" evidence="9">
    <location>
        <begin position="1"/>
        <end position="93"/>
    </location>
</feature>
<keyword evidence="12" id="KW-1185">Reference proteome</keyword>
<comment type="subcellular location">
    <subcellularLocation>
        <location evidence="1">Mitochondrion</location>
    </subcellularLocation>
</comment>
<dbReference type="GO" id="GO:0006412">
    <property type="term" value="P:translation"/>
    <property type="evidence" value="ECO:0007669"/>
    <property type="project" value="InterPro"/>
</dbReference>
<keyword evidence="6" id="KW-0687">Ribonucleoprotein</keyword>
<dbReference type="GO" id="GO:0005739">
    <property type="term" value="C:mitochondrion"/>
    <property type="evidence" value="ECO:0007669"/>
    <property type="project" value="UniProtKB-SubCell"/>
</dbReference>
<dbReference type="NCBIfam" id="TIGR01079">
    <property type="entry name" value="rplX_bact"/>
    <property type="match status" value="1"/>
</dbReference>
<dbReference type="FunFam" id="2.30.30.30:FF:000032">
    <property type="entry name" value="39S ribosomal protein L24, mitochondrial"/>
    <property type="match status" value="1"/>
</dbReference>
<evidence type="ECO:0000256" key="8">
    <source>
        <dbReference type="ARBA" id="ARBA00035357"/>
    </source>
</evidence>
<dbReference type="SUPFAM" id="SSF50104">
    <property type="entry name" value="Translation proteins SH3-like domain"/>
    <property type="match status" value="1"/>
</dbReference>
<evidence type="ECO:0000313" key="12">
    <source>
        <dbReference type="Proteomes" id="UP000694545"/>
    </source>
</evidence>
<dbReference type="GO" id="GO:0003735">
    <property type="term" value="F:structural constituent of ribosome"/>
    <property type="evidence" value="ECO:0007669"/>
    <property type="project" value="InterPro"/>
</dbReference>
<sequence>MRRPPLRSSLTGHGLPVSEAPSHCALRGPRESPPGADPRGARQRAGTARHGTARRRGGPEGARPPPGAEQATRGPRGLGTAGPRGGAARHDSRCPAAGLQLPARPAAGLQLPARPAARAWRFQSRRRGRRCESRAPGTTRSPLPDLVRRGPALARPSLAGAMRLSLLLAAAEKAAVHRGYRYGMNRPGSVADKLQNPPWRQRKKVFVEPIRDEDWKVFRGDTVQILTGKKDVGKQGLVIQVIRERNWVVLEGLNLHYRYVGKTSSYRGTYVASEGPLLVRQVALIDPADRQPTEVEWRYTEEGERVRVSLRTGRIIPKPPEQREDGIIPEQWKDGPKDTSVEEALAKTYVPSLKTFQEEIMQLMGIVETRCFRKSYWY</sequence>
<evidence type="ECO:0000256" key="3">
    <source>
        <dbReference type="ARBA" id="ARBA00022946"/>
    </source>
</evidence>
<feature type="region of interest" description="Disordered" evidence="9">
    <location>
        <begin position="106"/>
        <end position="148"/>
    </location>
</feature>
<dbReference type="InterPro" id="IPR003256">
    <property type="entry name" value="Ribosomal_uL24"/>
</dbReference>
<dbReference type="Ensembl" id="ENSVKKT00000002018.1">
    <property type="protein sequence ID" value="ENSVKKP00000001954.1"/>
    <property type="gene ID" value="ENSVKKG00000001591.1"/>
</dbReference>
<feature type="compositionally biased region" description="Gly residues" evidence="9">
    <location>
        <begin position="76"/>
        <end position="85"/>
    </location>
</feature>
<keyword evidence="4" id="KW-0689">Ribosomal protein</keyword>
<accession>A0A8D2IT28</accession>
<dbReference type="GO" id="GO:1990904">
    <property type="term" value="C:ribonucleoprotein complex"/>
    <property type="evidence" value="ECO:0007669"/>
    <property type="project" value="UniProtKB-KW"/>
</dbReference>
<dbReference type="Gene3D" id="2.30.30.30">
    <property type="match status" value="1"/>
</dbReference>
<keyword evidence="5" id="KW-0496">Mitochondrion</keyword>
<dbReference type="AlphaFoldDB" id="A0A8D2IT28"/>
<dbReference type="HAMAP" id="MF_01326_B">
    <property type="entry name" value="Ribosomal_uL24_B"/>
    <property type="match status" value="1"/>
</dbReference>
<proteinExistence type="inferred from homology"/>
<comment type="similarity">
    <text evidence="2">Belongs to the universal ribosomal protein uL24 family.</text>
</comment>
<evidence type="ECO:0000256" key="4">
    <source>
        <dbReference type="ARBA" id="ARBA00022980"/>
    </source>
</evidence>
<evidence type="ECO:0000256" key="2">
    <source>
        <dbReference type="ARBA" id="ARBA00010618"/>
    </source>
</evidence>
<protein>
    <recommendedName>
        <fullName evidence="7">Large ribosomal subunit protein uL24m</fullName>
    </recommendedName>
    <alternativeName>
        <fullName evidence="8">39S ribosomal protein L24, mitochondrial</fullName>
    </alternativeName>
</protein>
<evidence type="ECO:0000256" key="1">
    <source>
        <dbReference type="ARBA" id="ARBA00004173"/>
    </source>
</evidence>
<name>A0A8D2IT28_VARKO</name>
<evidence type="ECO:0000256" key="7">
    <source>
        <dbReference type="ARBA" id="ARBA00035283"/>
    </source>
</evidence>
<evidence type="ECO:0000256" key="6">
    <source>
        <dbReference type="ARBA" id="ARBA00023274"/>
    </source>
</evidence>
<evidence type="ECO:0000313" key="11">
    <source>
        <dbReference type="Ensembl" id="ENSVKKP00000001954.1"/>
    </source>
</evidence>
<reference evidence="11" key="2">
    <citation type="submission" date="2025-09" db="UniProtKB">
        <authorList>
            <consortium name="Ensembl"/>
        </authorList>
    </citation>
    <scope>IDENTIFICATION</scope>
</reference>
<organism evidence="11 12">
    <name type="scientific">Varanus komodoensis</name>
    <name type="common">Komodo dragon</name>
    <dbReference type="NCBI Taxonomy" id="61221"/>
    <lineage>
        <taxon>Eukaryota</taxon>
        <taxon>Metazoa</taxon>
        <taxon>Chordata</taxon>
        <taxon>Craniata</taxon>
        <taxon>Vertebrata</taxon>
        <taxon>Euteleostomi</taxon>
        <taxon>Lepidosauria</taxon>
        <taxon>Squamata</taxon>
        <taxon>Bifurcata</taxon>
        <taxon>Unidentata</taxon>
        <taxon>Episquamata</taxon>
        <taxon>Toxicofera</taxon>
        <taxon>Anguimorpha</taxon>
        <taxon>Paleoanguimorpha</taxon>
        <taxon>Varanoidea</taxon>
        <taxon>Varanidae</taxon>
        <taxon>Varanus</taxon>
    </lineage>
</organism>
<dbReference type="CDD" id="cd06089">
    <property type="entry name" value="KOW_RPL26"/>
    <property type="match status" value="1"/>
</dbReference>
<dbReference type="InterPro" id="IPR041988">
    <property type="entry name" value="Ribosomal_uL24_KOW"/>
</dbReference>